<dbReference type="PANTHER" id="PTHR42834">
    <property type="entry name" value="ENDONUCLEASE/EXONUCLEASE/PHOSPHATASE FAMILY PROTEIN (AFU_ORTHOLOGUE AFUA_3G09210)"/>
    <property type="match status" value="1"/>
</dbReference>
<gene>
    <name evidence="1" type="ORF">C9E81_10510</name>
</gene>
<proteinExistence type="predicted"/>
<dbReference type="InterPro" id="IPR047971">
    <property type="entry name" value="ExeM-like"/>
</dbReference>
<dbReference type="SUPFAM" id="SSF56219">
    <property type="entry name" value="DNase I-like"/>
    <property type="match status" value="1"/>
</dbReference>
<sequence>MTTNLRRDDLKMDTTSTEVTALDERFDDGAGFSTSTGFFSDGSSDYFGIAGNATDDFGADAVPSGLKPYEGADGAFLTGQDLDGEGAALPISAEWSGIDITGLSGLTFRGSFAEYFDEPGDIDANDYLRVEARVDGGEWQTVLAFVGSDFSSGSYNGKFRQDSDLDGSGDGAALTDAFQEFAAAISGSGSVLDLRFSASIDAGDEDFAADNFRIIGTSGGESAPAVIARAGDGLAVSEAGMTTDSFTLELATIPAAPVEVTVTAPDDQSEISLDGVSFGASVTAVLDGTGPVGITLRAVNDELDEGSTHSGTLGFTVASADPDYDGITVGDLTVAIADDDTSVTRISAIQGSGDASAMTGQEVTVEAVVTGIITDASGQQVGYYLQEEDADQDGDMATSEGLYVYSPVPVSVGDRLRLTGEVSEYGDLTQLEDIRDLQVLETGAALPSVTQITLGMRDGFEAYEGMRVQLLTGSEDPLTVVTNFNLDRYGEIQVAEGNLVQPTQIYDAQTQTAEIEALAAQNAAARLTIDDGSTGQNPDRVTMIDSGDGTPLEAGDPLTAEGPTLRLGTQLSGVSGIMDERYGAYRVQVDAPLDVIEETGERPGSVPDVGGDLQVASFNVLNYFTTLGDSGMGTGPNGDLEPRGAATAEDLARQTDKLVAAITGMDAEIIALQEIENNGFGEGSAIATLVDALNAATAPGTYAFVDPGTDFVGTDAITTGIIYRADQVTLKGSAVLEYTEATSAATTAVAEEIEKTTGEQLGDYQRNRPSIAATFETADGAEITAVANHFKSKGDSGLQDLMDAAEAANVDPTLIEALRDDPNFDQGDGQGFWNAVRAEAAAELAEWISGNPTGAESMENLLILGDLNSYAAEDPVQALQENGLTDLAGSYLGDDAYSYVFDGQRGTLDYGMASEGLLDNVTDVAEWHINADEPDLFSYSSEYNDPSFYREDAFAVSDHDPLLIGLTLEPELQLVSTRAEFDDSRLLFNRVTYSEDGERVSTDTVPVLSSELDIKGSDITVSAEGRGLNLLNFAGDGLSVYSLFMDKLFGSDAERIDGQEAVRFTMDDGGRLTDALDVTLELGSVSGSGELRLSFFDDDVLVDEILLNPADGSIHAEPGMAFDEMAVSSGDGLSFEITAVDFTRIEDDGFTFV</sequence>
<dbReference type="Gene3D" id="3.60.10.10">
    <property type="entry name" value="Endonuclease/exonuclease/phosphatase"/>
    <property type="match status" value="1"/>
</dbReference>
<accession>A0A3M0MDD5</accession>
<dbReference type="AlphaFoldDB" id="A0A3M0MDD5"/>
<dbReference type="NCBIfam" id="NF033681">
    <property type="entry name" value="ExeM_NucH_DNase"/>
    <property type="match status" value="1"/>
</dbReference>
<evidence type="ECO:0000313" key="1">
    <source>
        <dbReference type="EMBL" id="RMC35641.1"/>
    </source>
</evidence>
<keyword evidence="2" id="KW-1185">Reference proteome</keyword>
<comment type="caution">
    <text evidence="1">The sequence shown here is derived from an EMBL/GenBank/DDBJ whole genome shotgun (WGS) entry which is preliminary data.</text>
</comment>
<organism evidence="1 2">
    <name type="scientific">Paracoccus alkanivorans</name>
    <dbReference type="NCBI Taxonomy" id="2116655"/>
    <lineage>
        <taxon>Bacteria</taxon>
        <taxon>Pseudomonadati</taxon>
        <taxon>Pseudomonadota</taxon>
        <taxon>Alphaproteobacteria</taxon>
        <taxon>Rhodobacterales</taxon>
        <taxon>Paracoccaceae</taxon>
        <taxon>Paracoccus</taxon>
    </lineage>
</organism>
<protein>
    <submittedName>
        <fullName evidence="1">Nuclease</fullName>
    </submittedName>
</protein>
<reference evidence="1 2" key="1">
    <citation type="submission" date="2018-07" db="EMBL/GenBank/DDBJ databases">
        <authorList>
            <person name="Zhang Y."/>
            <person name="Wang L."/>
            <person name="Ma S."/>
        </authorList>
    </citation>
    <scope>NUCLEOTIDE SEQUENCE [LARGE SCALE GENOMIC DNA]</scope>
    <source>
        <strain evidence="1 2">4-2</strain>
    </source>
</reference>
<dbReference type="CDD" id="cd04486">
    <property type="entry name" value="YhcR_OBF_like"/>
    <property type="match status" value="1"/>
</dbReference>
<dbReference type="InterPro" id="IPR036691">
    <property type="entry name" value="Endo/exonu/phosph_ase_sf"/>
</dbReference>
<dbReference type="OrthoDB" id="9773411at2"/>
<name>A0A3M0MDD5_9RHOB</name>
<dbReference type="PANTHER" id="PTHR42834:SF1">
    <property type="entry name" value="ENDONUCLEASE_EXONUCLEASE_PHOSPHATASE FAMILY PROTEIN (AFU_ORTHOLOGUE AFUA_3G09210)"/>
    <property type="match status" value="1"/>
</dbReference>
<dbReference type="RefSeq" id="WP_122112263.1">
    <property type="nucleotide sequence ID" value="NZ_QOKZ01000003.1"/>
</dbReference>
<evidence type="ECO:0000313" key="2">
    <source>
        <dbReference type="Proteomes" id="UP000273516"/>
    </source>
</evidence>
<dbReference type="Proteomes" id="UP000273516">
    <property type="component" value="Unassembled WGS sequence"/>
</dbReference>
<dbReference type="EMBL" id="QOKZ01000003">
    <property type="protein sequence ID" value="RMC35641.1"/>
    <property type="molecule type" value="Genomic_DNA"/>
</dbReference>